<evidence type="ECO:0000313" key="1">
    <source>
        <dbReference type="EMBL" id="KAL3049557.1"/>
    </source>
</evidence>
<keyword evidence="2" id="KW-1185">Reference proteome</keyword>
<dbReference type="EMBL" id="JBIYXZ010002082">
    <property type="protein sequence ID" value="KAL3049557.1"/>
    <property type="molecule type" value="Genomic_DNA"/>
</dbReference>
<comment type="caution">
    <text evidence="1">The sequence shown here is derived from an EMBL/GenBank/DDBJ whole genome shotgun (WGS) entry which is preliminary data.</text>
</comment>
<proteinExistence type="predicted"/>
<reference evidence="1 2" key="1">
    <citation type="journal article" date="2022" name="G3 (Bethesda)">
        <title>Evaluating Illumina-, Nanopore-, and PacBio-based genome assembly strategies with the bald notothen, Trematomus borchgrevinki.</title>
        <authorList>
            <person name="Rayamajhi N."/>
            <person name="Cheng C.C."/>
            <person name="Catchen J.M."/>
        </authorList>
    </citation>
    <scope>NUCLEOTIDE SEQUENCE [LARGE SCALE GENOMIC DNA]</scope>
    <source>
        <strain evidence="1">AGRC-2024</strain>
    </source>
</reference>
<dbReference type="AlphaFoldDB" id="A0ABD2G611"/>
<dbReference type="Proteomes" id="UP001619887">
    <property type="component" value="Unassembled WGS sequence"/>
</dbReference>
<reference evidence="1 2" key="2">
    <citation type="journal article" date="2024" name="G3 (Bethesda)">
        <title>The genome of the cryopelagic Antarctic bald notothen, Trematomus borchgrevinki.</title>
        <authorList>
            <person name="Rayamajhi N."/>
            <person name="Rivera-Colon A.G."/>
            <person name="Minhas B.F."/>
            <person name="Cheng C.C."/>
            <person name="Catchen J.M."/>
        </authorList>
    </citation>
    <scope>NUCLEOTIDE SEQUENCE [LARGE SCALE GENOMIC DNA]</scope>
    <source>
        <strain evidence="1">AGRC-2024</strain>
    </source>
</reference>
<evidence type="ECO:0000313" key="2">
    <source>
        <dbReference type="Proteomes" id="UP001619887"/>
    </source>
</evidence>
<accession>A0ABD2G611</accession>
<organism evidence="1 2">
    <name type="scientific">Pagothenia borchgrevinki</name>
    <name type="common">Bald rockcod</name>
    <name type="synonym">Trematomus borchgrevinki</name>
    <dbReference type="NCBI Taxonomy" id="8213"/>
    <lineage>
        <taxon>Eukaryota</taxon>
        <taxon>Metazoa</taxon>
        <taxon>Chordata</taxon>
        <taxon>Craniata</taxon>
        <taxon>Vertebrata</taxon>
        <taxon>Euteleostomi</taxon>
        <taxon>Actinopterygii</taxon>
        <taxon>Neopterygii</taxon>
        <taxon>Teleostei</taxon>
        <taxon>Neoteleostei</taxon>
        <taxon>Acanthomorphata</taxon>
        <taxon>Eupercaria</taxon>
        <taxon>Perciformes</taxon>
        <taxon>Notothenioidei</taxon>
        <taxon>Nototheniidae</taxon>
        <taxon>Pagothenia</taxon>
    </lineage>
</organism>
<sequence length="82" mass="9249">MTHTSQSSSLSIRSCVRNLLTVPLHIEQTKDRVEVHSSDCVSSFKSSEGGVGARRRRRCWMIVSREQGGGTVQDFHVSRTRF</sequence>
<gene>
    <name evidence="1" type="ORF">OYC64_008913</name>
</gene>
<name>A0ABD2G611_PAGBO</name>
<protein>
    <submittedName>
        <fullName evidence="1">Uncharacterized protein</fullName>
    </submittedName>
</protein>